<dbReference type="InParanoid" id="A0A6I8TCZ5"/>
<dbReference type="InterPro" id="IPR019786">
    <property type="entry name" value="Zinc_finger_PHD-type_CS"/>
</dbReference>
<keyword evidence="8" id="KW-0479">Metal-binding</keyword>
<feature type="coiled-coil region" evidence="13">
    <location>
        <begin position="571"/>
        <end position="598"/>
    </location>
</feature>
<protein>
    <submittedName>
        <fullName evidence="15">Uncharacterized protein</fullName>
    </submittedName>
</protein>
<evidence type="ECO:0000256" key="11">
    <source>
        <dbReference type="ARBA" id="ARBA00022833"/>
    </source>
</evidence>
<comment type="subcellular location">
    <subcellularLocation>
        <location evidence="2">Chromosome</location>
    </subcellularLocation>
    <subcellularLocation>
        <location evidence="1">Nucleus</location>
    </subcellularLocation>
</comment>
<dbReference type="PROSITE" id="PS50812">
    <property type="entry name" value="PWWP"/>
    <property type="match status" value="2"/>
</dbReference>
<feature type="region of interest" description="Disordered" evidence="14">
    <location>
        <begin position="774"/>
        <end position="797"/>
    </location>
</feature>
<feature type="region of interest" description="Disordered" evidence="14">
    <location>
        <begin position="30"/>
        <end position="55"/>
    </location>
</feature>
<sequence length="1494" mass="166449">MKPCCCLVASHQANDRNTGAEKFSRRLSLAKSPTAGGTKKAATKMNPEKPGGGPAAAAEIDVEEMLESSVIFTNDGSSRTRSGLRNGESVQKTPTRSRVPGIGQKELEVSVVGNGSIDTKSHPILTRSLRVRIKEINPEMHVRKTKTTEPLVESNLINDQMTLVLNKIDEPATESPVSSDKPDTPEEDSAVNSELEPVSSVEQISVSELVDSSPSTKSTTAEIEDGLKSPQRSKYLLKQLESSLSPKYMNPNKMSTGVPKSRYGRIQKQKENSDYIPLDVAKFITKSPAKTKAIKTKLEIEPLLEHTELPQEETMVMSTAIETTEPPPESTDPPPIQVDSIQPPEEIIQPSLEPQPEPEELCVTTEPSPPIELSDPSSCVEMLQEEPVLSSESDANTSLIPMMDPNASLIGIDEIQIIDMDASFGESIISATSSAPVAEEVIELPKNPEEPSSAAVVERPPSVLEDNTDPVEYQSGQLLWAAFNAKTPHWPCMLSPDPESGQITKPFLSKLSHTKHMLHVKFFADNGRRAWIKENQVLPYGTVDQYKAIVDKQFPSLRHKLVKLEQRGIWLEAVRQANDTLSHQIEDREKRYQELLDEDHAKAKSTVRRRTKSVSLGYHSNSFEESYESGRKRQRSRTPESPAYEALPLSSNSTESLSKRIKLETNEQDLFRNTISRYFQSMAEGSDVVDTASGTSSECEDITEMLEFDKEIYNNFLNMSRLYVFEGQTETEVDKKLQKYVQKICALRMHSIANGARLSSRLRTQALRKLGRELGIDREKKESSPGSAATTPVAEVKPKKKQMSLEDRFIFELDKNYLLKGVPRGLVCAVCTKPHDLVKCTKCYNHYHLACLTDVPIKPDPAGENKTFTCTDCVMLKAPTCFVCNDQDDAVKEEEKFRCIMNGCGKQYHLNCLRLFPQHKFTGTSSKSSTLYCPTHTCHTCVSDDPRSNATTTKGHLIRCIKCPSSYHTEARCIPAGSQIITNGAMICPKHDLEQCSINVNWCFLCCKGGSLICCETCPTAFHLECLKFNPPEGRYICEECESGRMPLYNEIVWARYGLFRFWPAITVPPPKVPENIEQKPHNPWDICIRFFGTNDYVWINRRRIYLYQEGDSDTNVDKKTTLAKRYGLALEEAKTVHGMLLAKKATELQPDGDDGGFKPPMFVKIKSNRYVPPLKAPKDEMDGNVCVCKATDSDPCGPDSNCINRALMVECNPKSCPAGELCQNQCFEKRQYPSLAARRIPQKGWGLVAQEDIRQGQFVIEYVGEVISNEELERRLQHKVAQKDENYYFLTVDSELTIDAGPKGNLARFINHSCEPNCETMLWTVGGAQSVGLFAIKDIKAGEELTFNYNFESKSDEKKVCHCNASKCSGFIGQKYRPPLESASGSASTGKRRKSDKKGKASKRRKSAVADKRRKSTVDKTTKDETPNGSKRKKRTSMPVDVTIKAEPMESTEEATQSSNGTDDMPNANSDTPSQGGETAIKEEQQSTPESAE</sequence>
<dbReference type="PROSITE" id="PS51215">
    <property type="entry name" value="AWS"/>
    <property type="match status" value="1"/>
</dbReference>
<dbReference type="GO" id="GO:0005634">
    <property type="term" value="C:nucleus"/>
    <property type="evidence" value="ECO:0007669"/>
    <property type="project" value="UniProtKB-SubCell"/>
</dbReference>
<dbReference type="EnsemblMetazoa" id="AAEL010414-RB">
    <property type="protein sequence ID" value="AAEL010414-PB"/>
    <property type="gene ID" value="AAEL010414"/>
</dbReference>
<evidence type="ECO:0000256" key="12">
    <source>
        <dbReference type="ARBA" id="ARBA00023242"/>
    </source>
</evidence>
<keyword evidence="4" id="KW-0597">Phosphoprotein</keyword>
<dbReference type="CDD" id="cd15566">
    <property type="entry name" value="PHD3_NSD"/>
    <property type="match status" value="1"/>
</dbReference>
<feature type="region of interest" description="Disordered" evidence="14">
    <location>
        <begin position="74"/>
        <end position="98"/>
    </location>
</feature>
<keyword evidence="6" id="KW-0808">Transferase</keyword>
<dbReference type="Gene3D" id="2.170.270.10">
    <property type="entry name" value="SET domain"/>
    <property type="match status" value="1"/>
</dbReference>
<feature type="region of interest" description="Disordered" evidence="14">
    <location>
        <begin position="1379"/>
        <end position="1494"/>
    </location>
</feature>
<dbReference type="CDD" id="cd15565">
    <property type="entry name" value="PHD2_NSD"/>
    <property type="match status" value="1"/>
</dbReference>
<dbReference type="Pfam" id="PF00855">
    <property type="entry name" value="PWWP"/>
    <property type="match status" value="2"/>
</dbReference>
<dbReference type="InterPro" id="IPR013083">
    <property type="entry name" value="Znf_RING/FYVE/PHD"/>
</dbReference>
<feature type="region of interest" description="Disordered" evidence="14">
    <location>
        <begin position="625"/>
        <end position="651"/>
    </location>
</feature>
<dbReference type="OrthoDB" id="422362at2759"/>
<dbReference type="PROSITE" id="PS50280">
    <property type="entry name" value="SET"/>
    <property type="match status" value="1"/>
</dbReference>
<dbReference type="SMR" id="A0A6I8TCZ5"/>
<dbReference type="InterPro" id="IPR011011">
    <property type="entry name" value="Znf_FYVE_PHD"/>
</dbReference>
<dbReference type="InterPro" id="IPR055198">
    <property type="entry name" value="NSD_PHD"/>
</dbReference>
<feature type="compositionally biased region" description="Basic and acidic residues" evidence="14">
    <location>
        <begin position="774"/>
        <end position="783"/>
    </location>
</feature>
<keyword evidence="12" id="KW-0539">Nucleus</keyword>
<keyword evidence="5" id="KW-0489">Methyltransferase</keyword>
<dbReference type="CDD" id="cd05838">
    <property type="entry name" value="PWWP_NSD_rpt2"/>
    <property type="match status" value="1"/>
</dbReference>
<dbReference type="SMART" id="SM00249">
    <property type="entry name" value="PHD"/>
    <property type="match status" value="4"/>
</dbReference>
<dbReference type="Gene3D" id="3.30.40.10">
    <property type="entry name" value="Zinc/RING finger domain, C3HC4 (zinc finger)"/>
    <property type="match status" value="3"/>
</dbReference>
<dbReference type="Gene3D" id="2.30.30.140">
    <property type="match status" value="2"/>
</dbReference>
<dbReference type="Pfam" id="PF00856">
    <property type="entry name" value="SET"/>
    <property type="match status" value="1"/>
</dbReference>
<dbReference type="SMART" id="SM00317">
    <property type="entry name" value="SET"/>
    <property type="match status" value="1"/>
</dbReference>
<keyword evidence="3" id="KW-0158">Chromosome</keyword>
<dbReference type="SUPFAM" id="SSF57903">
    <property type="entry name" value="FYVE/PHD zinc finger"/>
    <property type="match status" value="2"/>
</dbReference>
<dbReference type="SUPFAM" id="SSF82199">
    <property type="entry name" value="SET domain"/>
    <property type="match status" value="1"/>
</dbReference>
<evidence type="ECO:0000256" key="3">
    <source>
        <dbReference type="ARBA" id="ARBA00022454"/>
    </source>
</evidence>
<evidence type="ECO:0000256" key="7">
    <source>
        <dbReference type="ARBA" id="ARBA00022691"/>
    </source>
</evidence>
<evidence type="ECO:0000256" key="2">
    <source>
        <dbReference type="ARBA" id="ARBA00004286"/>
    </source>
</evidence>
<dbReference type="SMART" id="SM00570">
    <property type="entry name" value="AWS"/>
    <property type="match status" value="1"/>
</dbReference>
<dbReference type="Pfam" id="PF22908">
    <property type="entry name" value="PHD_NSD"/>
    <property type="match status" value="1"/>
</dbReference>
<dbReference type="PROSITE" id="PS50868">
    <property type="entry name" value="POST_SET"/>
    <property type="match status" value="1"/>
</dbReference>
<keyword evidence="13" id="KW-0175">Coiled coil</keyword>
<feature type="region of interest" description="Disordered" evidence="14">
    <location>
        <begin position="352"/>
        <end position="376"/>
    </location>
</feature>
<evidence type="ECO:0000256" key="8">
    <source>
        <dbReference type="ARBA" id="ARBA00022723"/>
    </source>
</evidence>
<evidence type="ECO:0000256" key="14">
    <source>
        <dbReference type="SAM" id="MobiDB-lite"/>
    </source>
</evidence>
<dbReference type="Pfam" id="PF23004">
    <property type="entry name" value="PHDvar_NSD"/>
    <property type="match status" value="1"/>
</dbReference>
<dbReference type="GO" id="GO:0032259">
    <property type="term" value="P:methylation"/>
    <property type="evidence" value="ECO:0007669"/>
    <property type="project" value="UniProtKB-KW"/>
</dbReference>
<feature type="compositionally biased region" description="Polar residues" evidence="14">
    <location>
        <begin position="200"/>
        <end position="221"/>
    </location>
</feature>
<dbReference type="InterPro" id="IPR001965">
    <property type="entry name" value="Znf_PHD"/>
</dbReference>
<dbReference type="SMART" id="SM00293">
    <property type="entry name" value="PWWP"/>
    <property type="match status" value="2"/>
</dbReference>
<evidence type="ECO:0000256" key="13">
    <source>
        <dbReference type="SAM" id="Coils"/>
    </source>
</evidence>
<dbReference type="CDD" id="cd20144">
    <property type="entry name" value="PWWP_NSD_rpt1"/>
    <property type="match status" value="1"/>
</dbReference>
<reference evidence="15" key="2">
    <citation type="submission" date="2020-05" db="UniProtKB">
        <authorList>
            <consortium name="EnsemblMetazoa"/>
        </authorList>
    </citation>
    <scope>IDENTIFICATION</scope>
    <source>
        <strain evidence="15">LVP_AGWG</strain>
    </source>
</reference>
<evidence type="ECO:0000256" key="4">
    <source>
        <dbReference type="ARBA" id="ARBA00022553"/>
    </source>
</evidence>
<keyword evidence="7" id="KW-0949">S-adenosyl-L-methionine</keyword>
<feature type="compositionally biased region" description="Polar residues" evidence="14">
    <location>
        <begin position="1455"/>
        <end position="1478"/>
    </location>
</feature>
<dbReference type="GO" id="GO:0140938">
    <property type="term" value="F:histone H3 methyltransferase activity"/>
    <property type="evidence" value="ECO:0007669"/>
    <property type="project" value="UniProtKB-ARBA"/>
</dbReference>
<evidence type="ECO:0000256" key="9">
    <source>
        <dbReference type="ARBA" id="ARBA00022737"/>
    </source>
</evidence>
<feature type="compositionally biased region" description="Basic residues" evidence="14">
    <location>
        <begin position="1391"/>
        <end position="1408"/>
    </location>
</feature>
<dbReference type="InterPro" id="IPR000313">
    <property type="entry name" value="PWWP_dom"/>
</dbReference>
<evidence type="ECO:0000256" key="10">
    <source>
        <dbReference type="ARBA" id="ARBA00022771"/>
    </source>
</evidence>
<keyword evidence="11" id="KW-0862">Zinc</keyword>
<gene>
    <name evidence="15" type="primary">5573316</name>
</gene>
<keyword evidence="9" id="KW-0677">Repeat</keyword>
<dbReference type="PANTHER" id="PTHR22884">
    <property type="entry name" value="SET DOMAIN PROTEINS"/>
    <property type="match status" value="1"/>
</dbReference>
<feature type="compositionally biased region" description="Polar residues" evidence="14">
    <location>
        <begin position="74"/>
        <end position="96"/>
    </location>
</feature>
<dbReference type="InterPro" id="IPR050777">
    <property type="entry name" value="SET2_Histone-Lys_MeTrsfase"/>
</dbReference>
<dbReference type="InterPro" id="IPR006560">
    <property type="entry name" value="AWS_dom"/>
</dbReference>
<name>A0A6I8TCZ5_AEDAE</name>
<dbReference type="Proteomes" id="UP000008820">
    <property type="component" value="Chromosome 1"/>
</dbReference>
<dbReference type="GO" id="GO:0008270">
    <property type="term" value="F:zinc ion binding"/>
    <property type="evidence" value="ECO:0007669"/>
    <property type="project" value="UniProtKB-KW"/>
</dbReference>
<dbReference type="PROSITE" id="PS01359">
    <property type="entry name" value="ZF_PHD_1"/>
    <property type="match status" value="1"/>
</dbReference>
<evidence type="ECO:0000313" key="15">
    <source>
        <dbReference type="EnsemblMetazoa" id="AAEL010414-PB"/>
    </source>
</evidence>
<organism evidence="15 16">
    <name type="scientific">Aedes aegypti</name>
    <name type="common">Yellowfever mosquito</name>
    <name type="synonym">Culex aegypti</name>
    <dbReference type="NCBI Taxonomy" id="7159"/>
    <lineage>
        <taxon>Eukaryota</taxon>
        <taxon>Metazoa</taxon>
        <taxon>Ecdysozoa</taxon>
        <taxon>Arthropoda</taxon>
        <taxon>Hexapoda</taxon>
        <taxon>Insecta</taxon>
        <taxon>Pterygota</taxon>
        <taxon>Neoptera</taxon>
        <taxon>Endopterygota</taxon>
        <taxon>Diptera</taxon>
        <taxon>Nematocera</taxon>
        <taxon>Culicoidea</taxon>
        <taxon>Culicidae</taxon>
        <taxon>Culicinae</taxon>
        <taxon>Aedini</taxon>
        <taxon>Aedes</taxon>
        <taxon>Stegomyia</taxon>
    </lineage>
</organism>
<dbReference type="FunCoup" id="A0A6I8TCZ5">
    <property type="interactions" value="1772"/>
</dbReference>
<dbReference type="InterPro" id="IPR001214">
    <property type="entry name" value="SET_dom"/>
</dbReference>
<dbReference type="InterPro" id="IPR055197">
    <property type="entry name" value="PHDvar_NSD"/>
</dbReference>
<dbReference type="InterPro" id="IPR003616">
    <property type="entry name" value="Post-SET_dom"/>
</dbReference>
<evidence type="ECO:0000256" key="5">
    <source>
        <dbReference type="ARBA" id="ARBA00022603"/>
    </source>
</evidence>
<evidence type="ECO:0000313" key="16">
    <source>
        <dbReference type="Proteomes" id="UP000008820"/>
    </source>
</evidence>
<dbReference type="GO" id="GO:0016279">
    <property type="term" value="F:protein-lysine N-methyltransferase activity"/>
    <property type="evidence" value="ECO:0007669"/>
    <property type="project" value="UniProtKB-ARBA"/>
</dbReference>
<dbReference type="InterPro" id="IPR046341">
    <property type="entry name" value="SET_dom_sf"/>
</dbReference>
<feature type="region of interest" description="Disordered" evidence="14">
    <location>
        <begin position="171"/>
        <end position="233"/>
    </location>
</feature>
<evidence type="ECO:0000256" key="6">
    <source>
        <dbReference type="ARBA" id="ARBA00022679"/>
    </source>
</evidence>
<evidence type="ECO:0000256" key="1">
    <source>
        <dbReference type="ARBA" id="ARBA00004123"/>
    </source>
</evidence>
<accession>A0A6I8TCZ5</accession>
<reference evidence="15 16" key="1">
    <citation type="submission" date="2017-06" db="EMBL/GenBank/DDBJ databases">
        <title>Aedes aegypti genome working group (AGWG) sequencing and assembly.</title>
        <authorList>
            <consortium name="Aedes aegypti Genome Working Group (AGWG)"/>
            <person name="Matthews B.J."/>
        </authorList>
    </citation>
    <scope>NUCLEOTIDE SEQUENCE [LARGE SCALE GENOMIC DNA]</scope>
    <source>
        <strain evidence="15 16">LVP_AGWG</strain>
    </source>
</reference>
<proteinExistence type="predicted"/>
<dbReference type="Pfam" id="PF17907">
    <property type="entry name" value="AWS"/>
    <property type="match status" value="1"/>
</dbReference>
<dbReference type="CDD" id="cd15567">
    <property type="entry name" value="PHD4_NSD"/>
    <property type="match status" value="1"/>
</dbReference>
<keyword evidence="16" id="KW-1185">Reference proteome</keyword>
<dbReference type="GO" id="GO:0005694">
    <property type="term" value="C:chromosome"/>
    <property type="evidence" value="ECO:0007669"/>
    <property type="project" value="UniProtKB-SubCell"/>
</dbReference>
<keyword evidence="10" id="KW-0863">Zinc-finger</keyword>
<dbReference type="SUPFAM" id="SSF63748">
    <property type="entry name" value="Tudor/PWWP/MBT"/>
    <property type="match status" value="2"/>
</dbReference>
<feature type="compositionally biased region" description="Basic and acidic residues" evidence="14">
    <location>
        <begin position="1409"/>
        <end position="1427"/>
    </location>
</feature>